<feature type="domain" description="WCX" evidence="2">
    <location>
        <begin position="241"/>
        <end position="318"/>
    </location>
</feature>
<dbReference type="AlphaFoldDB" id="A0A1H1Y0L6"/>
<dbReference type="Pfam" id="PF13280">
    <property type="entry name" value="WYL"/>
    <property type="match status" value="1"/>
</dbReference>
<dbReference type="PANTHER" id="PTHR34580:SF3">
    <property type="entry name" value="PROTEIN PAFB"/>
    <property type="match status" value="1"/>
</dbReference>
<dbReference type="EMBL" id="LT629772">
    <property type="protein sequence ID" value="SDT15024.1"/>
    <property type="molecule type" value="Genomic_DNA"/>
</dbReference>
<organism evidence="3 4">
    <name type="scientific">Microlunatus soli</name>
    <dbReference type="NCBI Taxonomy" id="630515"/>
    <lineage>
        <taxon>Bacteria</taxon>
        <taxon>Bacillati</taxon>
        <taxon>Actinomycetota</taxon>
        <taxon>Actinomycetes</taxon>
        <taxon>Propionibacteriales</taxon>
        <taxon>Propionibacteriaceae</taxon>
        <taxon>Microlunatus</taxon>
    </lineage>
</organism>
<dbReference type="PROSITE" id="PS52050">
    <property type="entry name" value="WYL"/>
    <property type="match status" value="1"/>
</dbReference>
<name>A0A1H1Y0L6_9ACTN</name>
<proteinExistence type="predicted"/>
<dbReference type="Proteomes" id="UP000199103">
    <property type="component" value="Chromosome I"/>
</dbReference>
<gene>
    <name evidence="3" type="ORF">SAMN04489812_4337</name>
</gene>
<dbReference type="InterPro" id="IPR051534">
    <property type="entry name" value="CBASS_pafABC_assoc_protein"/>
</dbReference>
<evidence type="ECO:0000259" key="1">
    <source>
        <dbReference type="Pfam" id="PF13280"/>
    </source>
</evidence>
<reference evidence="3 4" key="1">
    <citation type="submission" date="2016-10" db="EMBL/GenBank/DDBJ databases">
        <authorList>
            <person name="de Groot N.N."/>
        </authorList>
    </citation>
    <scope>NUCLEOTIDE SEQUENCE [LARGE SCALE GENOMIC DNA]</scope>
    <source>
        <strain evidence="3 4">DSM 21800</strain>
    </source>
</reference>
<protein>
    <submittedName>
        <fullName evidence="3">Proteasome accessory factor B</fullName>
    </submittedName>
</protein>
<evidence type="ECO:0000313" key="4">
    <source>
        <dbReference type="Proteomes" id="UP000199103"/>
    </source>
</evidence>
<evidence type="ECO:0000259" key="2">
    <source>
        <dbReference type="Pfam" id="PF25583"/>
    </source>
</evidence>
<keyword evidence="4" id="KW-1185">Reference proteome</keyword>
<dbReference type="GO" id="GO:0000502">
    <property type="term" value="C:proteasome complex"/>
    <property type="evidence" value="ECO:0007669"/>
    <property type="project" value="UniProtKB-KW"/>
</dbReference>
<dbReference type="Pfam" id="PF25583">
    <property type="entry name" value="WCX"/>
    <property type="match status" value="1"/>
</dbReference>
<keyword evidence="3" id="KW-0647">Proteasome</keyword>
<accession>A0A1H1Y0L6</accession>
<evidence type="ECO:0000313" key="3">
    <source>
        <dbReference type="EMBL" id="SDT15024.1"/>
    </source>
</evidence>
<dbReference type="PANTHER" id="PTHR34580">
    <property type="match status" value="1"/>
</dbReference>
<dbReference type="InterPro" id="IPR057727">
    <property type="entry name" value="WCX_dom"/>
</dbReference>
<dbReference type="RefSeq" id="WP_091527463.1">
    <property type="nucleotide sequence ID" value="NZ_LT629772.1"/>
</dbReference>
<dbReference type="STRING" id="630515.SAMN04489812_4337"/>
<dbReference type="InterPro" id="IPR026881">
    <property type="entry name" value="WYL_dom"/>
</dbReference>
<feature type="domain" description="WYL" evidence="1">
    <location>
        <begin position="146"/>
        <end position="205"/>
    </location>
</feature>
<dbReference type="OrthoDB" id="3268930at2"/>
<sequence>MAPRKTERILNLTICLLVTRNYLPKSRIREIVEGYHDLTDQAFERTFERDKEELRRLGIPLQVGSFDAMFDDEPGYRIERTDFELPPIELDAEEAAVVGVAARSWRHTSVAESTRSALAKLRAAGIEPDTSQLSALEPNVTANEPAFEPLWSAVLDRARVTFDYRGRGTRTLEPWGLTSNKGRWYVVGHDTDRNAVRMFKLSRIITLPRRVSRDGAYEVPADLDLRRLARSLAPEEAHATALVAVRPGKAPGVRRRGRPLDADRLATLEIRWPNGFEVVEVGYADPAFIGEELAGYAADVVVLEPAELRAAVIERLSAVSGTRSTPRRYREPVVGVAPRQEQQS</sequence>